<name>G0TZK6_TRYVY</name>
<gene>
    <name evidence="4" type="ORF">TVY486_0806410</name>
</gene>
<accession>G0TZK6</accession>
<organism evidence="4">
    <name type="scientific">Trypanosoma vivax (strain Y486)</name>
    <dbReference type="NCBI Taxonomy" id="1055687"/>
    <lineage>
        <taxon>Eukaryota</taxon>
        <taxon>Discoba</taxon>
        <taxon>Euglenozoa</taxon>
        <taxon>Kinetoplastea</taxon>
        <taxon>Metakinetoplastina</taxon>
        <taxon>Trypanosomatida</taxon>
        <taxon>Trypanosomatidae</taxon>
        <taxon>Trypanosoma</taxon>
        <taxon>Duttonella</taxon>
    </lineage>
</organism>
<dbReference type="VEuPathDB" id="TriTrypDB:TvY486_0806410"/>
<proteinExistence type="predicted"/>
<feature type="compositionally biased region" description="Polar residues" evidence="3">
    <location>
        <begin position="858"/>
        <end position="868"/>
    </location>
</feature>
<dbReference type="InterPro" id="IPR001680">
    <property type="entry name" value="WD40_rpt"/>
</dbReference>
<feature type="region of interest" description="Disordered" evidence="3">
    <location>
        <begin position="333"/>
        <end position="370"/>
    </location>
</feature>
<feature type="compositionally biased region" description="Polar residues" evidence="3">
    <location>
        <begin position="919"/>
        <end position="943"/>
    </location>
</feature>
<evidence type="ECO:0000256" key="1">
    <source>
        <dbReference type="ARBA" id="ARBA00022737"/>
    </source>
</evidence>
<dbReference type="Gene3D" id="2.130.10.10">
    <property type="entry name" value="YVTN repeat-like/Quinoprotein amine dehydrogenase"/>
    <property type="match status" value="3"/>
</dbReference>
<dbReference type="EMBL" id="HE573024">
    <property type="protein sequence ID" value="CCC50034.1"/>
    <property type="molecule type" value="Genomic_DNA"/>
</dbReference>
<evidence type="ECO:0000313" key="4">
    <source>
        <dbReference type="EMBL" id="CCC50034.1"/>
    </source>
</evidence>
<dbReference type="SMART" id="SM00320">
    <property type="entry name" value="WD40"/>
    <property type="match status" value="6"/>
</dbReference>
<keyword evidence="1" id="KW-0677">Repeat</keyword>
<feature type="compositionally biased region" description="Polar residues" evidence="3">
    <location>
        <begin position="343"/>
        <end position="356"/>
    </location>
</feature>
<feature type="region of interest" description="Disordered" evidence="3">
    <location>
        <begin position="858"/>
        <end position="960"/>
    </location>
</feature>
<dbReference type="PANTHER" id="PTHR44324:SF4">
    <property type="entry name" value="WD40 REPEAT DOMAIN 95"/>
    <property type="match status" value="1"/>
</dbReference>
<evidence type="ECO:0000256" key="2">
    <source>
        <dbReference type="SAM" id="Coils"/>
    </source>
</evidence>
<dbReference type="SUPFAM" id="SSF50978">
    <property type="entry name" value="WD40 repeat-like"/>
    <property type="match status" value="1"/>
</dbReference>
<feature type="compositionally biased region" description="Polar residues" evidence="3">
    <location>
        <begin position="881"/>
        <end position="904"/>
    </location>
</feature>
<keyword evidence="2" id="KW-0175">Coiled coil</keyword>
<dbReference type="PANTHER" id="PTHR44324">
    <property type="entry name" value="WD40 REPEAT DOMAIN 95"/>
    <property type="match status" value="1"/>
</dbReference>
<protein>
    <submittedName>
        <fullName evidence="4">Uncharacterized protein</fullName>
    </submittedName>
</protein>
<dbReference type="InterPro" id="IPR015943">
    <property type="entry name" value="WD40/YVTN_repeat-like_dom_sf"/>
</dbReference>
<dbReference type="InterPro" id="IPR051242">
    <property type="entry name" value="WD-EF-hand_domain"/>
</dbReference>
<feature type="coiled-coil region" evidence="2">
    <location>
        <begin position="1015"/>
        <end position="1042"/>
    </location>
</feature>
<evidence type="ECO:0000256" key="3">
    <source>
        <dbReference type="SAM" id="MobiDB-lite"/>
    </source>
</evidence>
<reference evidence="4" key="1">
    <citation type="journal article" date="2012" name="Proc. Natl. Acad. Sci. U.S.A.">
        <title>Antigenic diversity is generated by distinct evolutionary mechanisms in African trypanosome species.</title>
        <authorList>
            <person name="Jackson A.P."/>
            <person name="Berry A."/>
            <person name="Aslett M."/>
            <person name="Allison H.C."/>
            <person name="Burton P."/>
            <person name="Vavrova-Anderson J."/>
            <person name="Brown R."/>
            <person name="Browne H."/>
            <person name="Corton N."/>
            <person name="Hauser H."/>
            <person name="Gamble J."/>
            <person name="Gilderthorp R."/>
            <person name="Marcello L."/>
            <person name="McQuillan J."/>
            <person name="Otto T.D."/>
            <person name="Quail M.A."/>
            <person name="Sanders M.J."/>
            <person name="van Tonder A."/>
            <person name="Ginger M.L."/>
            <person name="Field M.C."/>
            <person name="Barry J.D."/>
            <person name="Hertz-Fowler C."/>
            <person name="Berriman M."/>
        </authorList>
    </citation>
    <scope>NUCLEOTIDE SEQUENCE</scope>
    <source>
        <strain evidence="4">Y486</strain>
    </source>
</reference>
<dbReference type="AlphaFoldDB" id="G0TZK6"/>
<sequence>MLIATTNNQLTLLEFPRGNIVQKYVGCDAVETTSCEVDQLSALDVQRYGMRPGECGAYRVQLQKNESAEAYHKRRREAQKDVLPKKIVAKFIIGFLGPITSWYEQQTGTFYFGTTDGKVGAFDIGTDIKSSTVLCSSNDRPIRLQFLVSVHAGVVMGMFYSSYAASLFTAGMDGRIYRISIAYSGEPVGDPRPIGHQMRAIRCMKWVPPSKHFITIHVNRRVVVWVIGRNSEPLWCFPPEAQEVLSASLHPRQHRLAVLLSDKTIKVYETHGKKSIATIQQTSTDTTRGVADPMRETAPLSEGDDGVVMWHPYSTSLICALRTVVIYTPSRARDASSCDELPPQSTATPETGLTENKTSDGAADAVSGGYDTRETLASLGPRRADTHQSGIVATLVHKHSWLLHTFSENAWRVWDLETGALRQHVDVPSTVRMGNLSLQTASVASCSWSTTTQTRLVTGGQDCSVITWDPETHAPLEHECLVRDTSDQLDFDVSVISHQNYLIAWTARTCRVTRYSSGILLPNGVESSDSTVIRVPSLSSVTACCVARDVYLCIGTGDSVLYFYSIRGGSPLHESLLVGPHGDEKGAIIQLIYLNEQEQSLLLAVLDNGLLFTYAVVDRSVLGCARLFHRFECRIRKALYVPDVALLLCGDSKGRLTAYTLLGHNPVQIDVRHPPPQCFSILAASSEITSLDAFTRTYGKYVIVGSLDRQVRLFRLEDITCGGSHSTVSPPFSALTTPRATIGDTVTFVGRFGRDIWRLDDPSTYNNDKAILAETKDVNSSAVEALLEGIIRPHAGATGARLDASLCTEEESGGSFAKFRKGRRVSTPSICPVPAQAAQQSSSFFLTEPSMMQMDGNQNVNMSMSCGSTKYPHDVPMPQHSPLQQPTTETSETNRASLSQQSERAWTVTSSRQRRSSTKVFTVSPTSQISGSSNQATAGTFMQNPEEVSDSVPRRESASGEGYRLRARSFLVSMTTRLEKVRPEGYRKGAFEMRLSEVSSSIEVPDGDHHSSDAMRLVLETRARLAERMEEYRRRQEALNKKRKTSGMQILARAILPPVVIPQPNVRSVDAHPSNDVTAAALRKQVTWRF</sequence>
<dbReference type="InterPro" id="IPR036322">
    <property type="entry name" value="WD40_repeat_dom_sf"/>
</dbReference>